<reference evidence="3 4" key="1">
    <citation type="submission" date="2019-10" db="EMBL/GenBank/DDBJ databases">
        <title>Streptomyces tenebrisbrunneis sp.nov., an endogenous actinomycete isolated from of Lycium ruthenicum.</title>
        <authorList>
            <person name="Ma L."/>
        </authorList>
    </citation>
    <scope>NUCLEOTIDE SEQUENCE [LARGE SCALE GENOMIC DNA]</scope>
    <source>
        <strain evidence="3 4">TRM 66187</strain>
    </source>
</reference>
<protein>
    <submittedName>
        <fullName evidence="3">DUF4157 domain-containing protein</fullName>
    </submittedName>
</protein>
<dbReference type="Proteomes" id="UP000621266">
    <property type="component" value="Unassembled WGS sequence"/>
</dbReference>
<dbReference type="EMBL" id="WHPN01000385">
    <property type="protein sequence ID" value="KAF4406138.1"/>
    <property type="molecule type" value="Genomic_DNA"/>
</dbReference>
<gene>
    <name evidence="3" type="ORF">GCU69_26560</name>
</gene>
<sequence>MRIQEPAGRDVAQEHRPAPPSRTAPAPGPAGAGRTPADILALQRTAGNAAVSRLLDQERHAHGSGCGHETPVQRRVSPVDVVNRPGRPLETSVQDKLQYYTGKRYEDVRIHTDSAAHESAAGINADAYTSGQHIAFQRGRYNPSTPSGMEMLIHEVRHRDQQMAGSVPGTDMGDGTKMSSPGDSGETDATQFARDALSNPAGNRTAE</sequence>
<proteinExistence type="predicted"/>
<feature type="region of interest" description="Disordered" evidence="1">
    <location>
        <begin position="164"/>
        <end position="207"/>
    </location>
</feature>
<keyword evidence="4" id="KW-1185">Reference proteome</keyword>
<dbReference type="InterPro" id="IPR025295">
    <property type="entry name" value="eCIS_core_dom"/>
</dbReference>
<accession>A0ABQ7FDS5</accession>
<feature type="compositionally biased region" description="Pro residues" evidence="1">
    <location>
        <begin position="18"/>
        <end position="28"/>
    </location>
</feature>
<dbReference type="Pfam" id="PF13699">
    <property type="entry name" value="eCIS_core"/>
    <property type="match status" value="1"/>
</dbReference>
<comment type="caution">
    <text evidence="3">The sequence shown here is derived from an EMBL/GenBank/DDBJ whole genome shotgun (WGS) entry which is preliminary data.</text>
</comment>
<feature type="domain" description="eCIS core" evidence="2">
    <location>
        <begin position="88"/>
        <end position="165"/>
    </location>
</feature>
<evidence type="ECO:0000313" key="4">
    <source>
        <dbReference type="Proteomes" id="UP000621266"/>
    </source>
</evidence>
<evidence type="ECO:0000313" key="3">
    <source>
        <dbReference type="EMBL" id="KAF4406138.1"/>
    </source>
</evidence>
<evidence type="ECO:0000259" key="2">
    <source>
        <dbReference type="Pfam" id="PF13699"/>
    </source>
</evidence>
<organism evidence="3 4">
    <name type="scientific">Streptomyces lycii</name>
    <dbReference type="NCBI Taxonomy" id="2654337"/>
    <lineage>
        <taxon>Bacteria</taxon>
        <taxon>Bacillati</taxon>
        <taxon>Actinomycetota</taxon>
        <taxon>Actinomycetes</taxon>
        <taxon>Kitasatosporales</taxon>
        <taxon>Streptomycetaceae</taxon>
        <taxon>Streptomyces</taxon>
    </lineage>
</organism>
<dbReference type="RefSeq" id="WP_098753135.1">
    <property type="nucleotide sequence ID" value="NZ_WHPN01000385.1"/>
</dbReference>
<evidence type="ECO:0000256" key="1">
    <source>
        <dbReference type="SAM" id="MobiDB-lite"/>
    </source>
</evidence>
<feature type="region of interest" description="Disordered" evidence="1">
    <location>
        <begin position="1"/>
        <end position="38"/>
    </location>
</feature>
<feature type="compositionally biased region" description="Basic and acidic residues" evidence="1">
    <location>
        <begin position="7"/>
        <end position="17"/>
    </location>
</feature>
<feature type="compositionally biased region" description="Polar residues" evidence="1">
    <location>
        <begin position="177"/>
        <end position="190"/>
    </location>
</feature>
<feature type="region of interest" description="Disordered" evidence="1">
    <location>
        <begin position="51"/>
        <end position="76"/>
    </location>
</feature>
<name>A0ABQ7FDS5_9ACTN</name>